<comment type="caution">
    <text evidence="3">The sequence shown here is derived from an EMBL/GenBank/DDBJ whole genome shotgun (WGS) entry which is preliminary data.</text>
</comment>
<keyword evidence="2" id="KW-0812">Transmembrane</keyword>
<dbReference type="RefSeq" id="WP_236338138.1">
    <property type="nucleotide sequence ID" value="NZ_JAKIJS010000003.1"/>
</dbReference>
<keyword evidence="2" id="KW-0472">Membrane</keyword>
<evidence type="ECO:0000256" key="2">
    <source>
        <dbReference type="SAM" id="Phobius"/>
    </source>
</evidence>
<name>A0ABS9H638_9BACL</name>
<gene>
    <name evidence="3" type="ORF">L2716_16720</name>
</gene>
<feature type="region of interest" description="Disordered" evidence="1">
    <location>
        <begin position="76"/>
        <end position="110"/>
    </location>
</feature>
<evidence type="ECO:0000313" key="4">
    <source>
        <dbReference type="Proteomes" id="UP001649381"/>
    </source>
</evidence>
<feature type="compositionally biased region" description="Polar residues" evidence="1">
    <location>
        <begin position="78"/>
        <end position="106"/>
    </location>
</feature>
<proteinExistence type="predicted"/>
<evidence type="ECO:0000313" key="3">
    <source>
        <dbReference type="EMBL" id="MCF6139371.1"/>
    </source>
</evidence>
<feature type="transmembrane region" description="Helical" evidence="2">
    <location>
        <begin position="51"/>
        <end position="70"/>
    </location>
</feature>
<dbReference type="Proteomes" id="UP001649381">
    <property type="component" value="Unassembled WGS sequence"/>
</dbReference>
<keyword evidence="4" id="KW-1185">Reference proteome</keyword>
<reference evidence="3 4" key="1">
    <citation type="submission" date="2022-01" db="EMBL/GenBank/DDBJ databases">
        <title>Alkalihalobacillus sp. EGI L200015, a novel bacterium isolated from a salt lake sediment.</title>
        <authorList>
            <person name="Gao L."/>
            <person name="Fang B.-Z."/>
            <person name="Li W.-J."/>
        </authorList>
    </citation>
    <scope>NUCLEOTIDE SEQUENCE [LARGE SCALE GENOMIC DNA]</scope>
    <source>
        <strain evidence="3 4">KCTC 12718</strain>
    </source>
</reference>
<protein>
    <submittedName>
        <fullName evidence="3">Uncharacterized protein</fullName>
    </submittedName>
</protein>
<sequence length="281" mass="31935">MEDQLKDLNKTLNTMMSNESRFTDKQRKQIRDKIAKKRTGRFSFLRTNWKPIMSTAVSLVLLLAIVQIAFDNMPADHASNSPDQGESSAQLATSESLNDQDQNGPSSDKALTAQESKLPKAGSEKLSPPANEDIEKTTIHEPILPLPDKLVAVYETLKAEQDQKVLKDLSAFQVMQIYFYASQNEDHETQYHMFYQDPAGVMPSKQFYFDGVDTPEAKAGTEKFLKELKKVKEVDVTYQIDEFGSSYAYITWGGTGENQKFFRLIRDQQKDVWTVTLVPMQ</sequence>
<evidence type="ECO:0000256" key="1">
    <source>
        <dbReference type="SAM" id="MobiDB-lite"/>
    </source>
</evidence>
<keyword evidence="2" id="KW-1133">Transmembrane helix</keyword>
<organism evidence="3 4">
    <name type="scientific">Pseudalkalibacillus berkeleyi</name>
    <dbReference type="NCBI Taxonomy" id="1069813"/>
    <lineage>
        <taxon>Bacteria</taxon>
        <taxon>Bacillati</taxon>
        <taxon>Bacillota</taxon>
        <taxon>Bacilli</taxon>
        <taxon>Bacillales</taxon>
        <taxon>Fictibacillaceae</taxon>
        <taxon>Pseudalkalibacillus</taxon>
    </lineage>
</organism>
<dbReference type="EMBL" id="JAKIJS010000003">
    <property type="protein sequence ID" value="MCF6139371.1"/>
    <property type="molecule type" value="Genomic_DNA"/>
</dbReference>
<accession>A0ABS9H638</accession>